<evidence type="ECO:0000256" key="1">
    <source>
        <dbReference type="SAM" id="SignalP"/>
    </source>
</evidence>
<sequence length="213" mass="23066">MIRLLFTSLVFFAATATAHPHIFVSVGVTVVYDTDTPVAVRLDWEYDEYFSLLLTTDLGIDADGDLVLSAEEQAILVEAIAAWPEDYNGDLEVSQNGRAATLSGRTQHGVVMESGIIRETHTRPIAALPDPSAPLTVQVYDPFYYVSYSLNGPVKIEGRDDCTASVVEPDLNAAYSLVDELLYGRPASDVGPEEDFPEVGISFAETITITCAG</sequence>
<protein>
    <recommendedName>
        <fullName evidence="4">Polyphosphate kinase</fullName>
    </recommendedName>
</protein>
<name>A0A238KA52_9RHOB</name>
<dbReference type="RefSeq" id="WP_093996483.1">
    <property type="nucleotide sequence ID" value="NZ_FXYD01000003.1"/>
</dbReference>
<dbReference type="OrthoDB" id="1679673at2"/>
<dbReference type="Pfam" id="PF06226">
    <property type="entry name" value="DUF1007"/>
    <property type="match status" value="1"/>
</dbReference>
<evidence type="ECO:0008006" key="4">
    <source>
        <dbReference type="Google" id="ProtNLM"/>
    </source>
</evidence>
<dbReference type="AlphaFoldDB" id="A0A238KA52"/>
<evidence type="ECO:0000313" key="3">
    <source>
        <dbReference type="Proteomes" id="UP000203464"/>
    </source>
</evidence>
<evidence type="ECO:0000313" key="2">
    <source>
        <dbReference type="EMBL" id="SMX39695.1"/>
    </source>
</evidence>
<gene>
    <name evidence="2" type="ORF">OCA8868_02084</name>
</gene>
<dbReference type="Proteomes" id="UP000203464">
    <property type="component" value="Unassembled WGS sequence"/>
</dbReference>
<dbReference type="EMBL" id="FXYD01000003">
    <property type="protein sequence ID" value="SMX39695.1"/>
    <property type="molecule type" value="Genomic_DNA"/>
</dbReference>
<proteinExistence type="predicted"/>
<keyword evidence="3" id="KW-1185">Reference proteome</keyword>
<accession>A0A238KA52</accession>
<keyword evidence="1" id="KW-0732">Signal</keyword>
<feature type="signal peptide" evidence="1">
    <location>
        <begin position="1"/>
        <end position="18"/>
    </location>
</feature>
<organism evidence="2 3">
    <name type="scientific">Octadecabacter ascidiaceicola</name>
    <dbReference type="NCBI Taxonomy" id="1655543"/>
    <lineage>
        <taxon>Bacteria</taxon>
        <taxon>Pseudomonadati</taxon>
        <taxon>Pseudomonadota</taxon>
        <taxon>Alphaproteobacteria</taxon>
        <taxon>Rhodobacterales</taxon>
        <taxon>Roseobacteraceae</taxon>
        <taxon>Octadecabacter</taxon>
    </lineage>
</organism>
<dbReference type="InterPro" id="IPR010412">
    <property type="entry name" value="DUF1007"/>
</dbReference>
<reference evidence="3" key="1">
    <citation type="submission" date="2017-05" db="EMBL/GenBank/DDBJ databases">
        <authorList>
            <person name="Rodrigo-Torres L."/>
            <person name="Arahal R. D."/>
            <person name="Lucena T."/>
        </authorList>
    </citation>
    <scope>NUCLEOTIDE SEQUENCE [LARGE SCALE GENOMIC DNA]</scope>
    <source>
        <strain evidence="3">CECT 8868</strain>
    </source>
</reference>
<feature type="chain" id="PRO_5012082429" description="Polyphosphate kinase" evidence="1">
    <location>
        <begin position="19"/>
        <end position="213"/>
    </location>
</feature>